<protein>
    <submittedName>
        <fullName evidence="2">Uncharacterized protein</fullName>
    </submittedName>
</protein>
<proteinExistence type="predicted"/>
<gene>
    <name evidence="2" type="ORF">E4Z66_00570</name>
</gene>
<organism evidence="2 3">
    <name type="scientific">Aliishimia ponticola</name>
    <dbReference type="NCBI Taxonomy" id="2499833"/>
    <lineage>
        <taxon>Bacteria</taxon>
        <taxon>Pseudomonadati</taxon>
        <taxon>Pseudomonadota</taxon>
        <taxon>Alphaproteobacteria</taxon>
        <taxon>Rhodobacterales</taxon>
        <taxon>Paracoccaceae</taxon>
        <taxon>Aliishimia</taxon>
    </lineage>
</organism>
<comment type="caution">
    <text evidence="2">The sequence shown here is derived from an EMBL/GenBank/DDBJ whole genome shotgun (WGS) entry which is preliminary data.</text>
</comment>
<feature type="region of interest" description="Disordered" evidence="1">
    <location>
        <begin position="34"/>
        <end position="68"/>
    </location>
</feature>
<dbReference type="EMBL" id="SRKY01000001">
    <property type="protein sequence ID" value="THH38104.1"/>
    <property type="molecule type" value="Genomic_DNA"/>
</dbReference>
<keyword evidence="3" id="KW-1185">Reference proteome</keyword>
<accession>A0A4S4NEY1</accession>
<sequence>MSTMQADRAVFGEMIAMRRHRFDALYALLTGRGLARPARPAQTGSGLAEAPSHPPAPGSERPGMEDGT</sequence>
<name>A0A4S4NEY1_9RHOB</name>
<dbReference type="Proteomes" id="UP000306602">
    <property type="component" value="Unassembled WGS sequence"/>
</dbReference>
<reference evidence="2 3" key="1">
    <citation type="submission" date="2019-04" db="EMBL/GenBank/DDBJ databases">
        <title>Shimia ponticola sp. nov., isolated from seawater.</title>
        <authorList>
            <person name="Kim Y.-O."/>
            <person name="Yoon J.-H."/>
        </authorList>
    </citation>
    <scope>NUCLEOTIDE SEQUENCE [LARGE SCALE GENOMIC DNA]</scope>
    <source>
        <strain evidence="2 3">MYP11</strain>
    </source>
</reference>
<dbReference type="AlphaFoldDB" id="A0A4S4NEY1"/>
<evidence type="ECO:0000313" key="2">
    <source>
        <dbReference type="EMBL" id="THH38104.1"/>
    </source>
</evidence>
<evidence type="ECO:0000256" key="1">
    <source>
        <dbReference type="SAM" id="MobiDB-lite"/>
    </source>
</evidence>
<evidence type="ECO:0000313" key="3">
    <source>
        <dbReference type="Proteomes" id="UP000306602"/>
    </source>
</evidence>
<dbReference type="RefSeq" id="WP_136460996.1">
    <property type="nucleotide sequence ID" value="NZ_SRKY01000001.1"/>
</dbReference>